<gene>
    <name evidence="2" type="ORF">SBAD_LOCUS6946</name>
</gene>
<evidence type="ECO:0000313" key="4">
    <source>
        <dbReference type="WBParaSite" id="SBAD_0000721101-mRNA-1"/>
    </source>
</evidence>
<evidence type="ECO:0000313" key="3">
    <source>
        <dbReference type="Proteomes" id="UP000270296"/>
    </source>
</evidence>
<keyword evidence="3" id="KW-1185">Reference proteome</keyword>
<accession>A0A183ITJ9</accession>
<evidence type="ECO:0000256" key="1">
    <source>
        <dbReference type="SAM" id="MobiDB-lite"/>
    </source>
</evidence>
<reference evidence="4" key="1">
    <citation type="submission" date="2016-06" db="UniProtKB">
        <authorList>
            <consortium name="WormBaseParasite"/>
        </authorList>
    </citation>
    <scope>IDENTIFICATION</scope>
</reference>
<name>A0A183ITJ9_9BILA</name>
<protein>
    <submittedName>
        <fullName evidence="2 4">Uncharacterized protein</fullName>
    </submittedName>
</protein>
<dbReference type="EMBL" id="UZAM01010182">
    <property type="protein sequence ID" value="VDP11246.1"/>
    <property type="molecule type" value="Genomic_DNA"/>
</dbReference>
<feature type="region of interest" description="Disordered" evidence="1">
    <location>
        <begin position="251"/>
        <end position="284"/>
    </location>
</feature>
<organism evidence="4">
    <name type="scientific">Soboliphyme baturini</name>
    <dbReference type="NCBI Taxonomy" id="241478"/>
    <lineage>
        <taxon>Eukaryota</taxon>
        <taxon>Metazoa</taxon>
        <taxon>Ecdysozoa</taxon>
        <taxon>Nematoda</taxon>
        <taxon>Enoplea</taxon>
        <taxon>Dorylaimia</taxon>
        <taxon>Dioctophymatida</taxon>
        <taxon>Dioctophymatoidea</taxon>
        <taxon>Soboliphymatidae</taxon>
        <taxon>Soboliphyme</taxon>
    </lineage>
</organism>
<reference evidence="2 3" key="2">
    <citation type="submission" date="2018-11" db="EMBL/GenBank/DDBJ databases">
        <authorList>
            <consortium name="Pathogen Informatics"/>
        </authorList>
    </citation>
    <scope>NUCLEOTIDE SEQUENCE [LARGE SCALE GENOMIC DNA]</scope>
</reference>
<proteinExistence type="predicted"/>
<dbReference type="Proteomes" id="UP000270296">
    <property type="component" value="Unassembled WGS sequence"/>
</dbReference>
<dbReference type="WBParaSite" id="SBAD_0000721101-mRNA-1">
    <property type="protein sequence ID" value="SBAD_0000721101-mRNA-1"/>
    <property type="gene ID" value="SBAD_0000721101"/>
</dbReference>
<feature type="compositionally biased region" description="Polar residues" evidence="1">
    <location>
        <begin position="251"/>
        <end position="261"/>
    </location>
</feature>
<evidence type="ECO:0000313" key="2">
    <source>
        <dbReference type="EMBL" id="VDP11246.1"/>
    </source>
</evidence>
<sequence length="284" mass="30532">MRCFRALQTSSLANQQQARAVLTGVLTFGYIRRETSSRGEACLLVFDGRRPGCQAFLDDVKPSPLALLAATCSKIGASSGSTGSDTGASSHDVVLDSSGSEPLVSVAAQDNSITTASGGGKDKELIPFDVLQSSTSSSAAVAVSAKVTCAEDKNTFLLPAYQNITVDGQEAIFIPISAPLSVWKVPVFRCCRSQTRLRKEEDWRPWRSPHKISLPALHGIDVIENDTGSVVARVTRNRAGCEKSTIRTCLSPSASRGRSSATTNDEDRRNNDEDTSQQRSRYPF</sequence>
<dbReference type="AlphaFoldDB" id="A0A183ITJ9"/>